<organism evidence="1 2">
    <name type="scientific">Suillus luteus UH-Slu-Lm8-n1</name>
    <dbReference type="NCBI Taxonomy" id="930992"/>
    <lineage>
        <taxon>Eukaryota</taxon>
        <taxon>Fungi</taxon>
        <taxon>Dikarya</taxon>
        <taxon>Basidiomycota</taxon>
        <taxon>Agaricomycotina</taxon>
        <taxon>Agaricomycetes</taxon>
        <taxon>Agaricomycetidae</taxon>
        <taxon>Boletales</taxon>
        <taxon>Suillineae</taxon>
        <taxon>Suillaceae</taxon>
        <taxon>Suillus</taxon>
    </lineage>
</organism>
<sequence length="89" mass="10063">MPPKSARRKNVFHDIHPTTIDRSASNNKQYWNSVTKALDAVEFGIPMDTFNGPTPSRILGPNLCVGPTSNDYHYTQGCAKHRRLEKHQT</sequence>
<gene>
    <name evidence="1" type="ORF">CY34DRAFT_797716</name>
</gene>
<evidence type="ECO:0000313" key="2">
    <source>
        <dbReference type="Proteomes" id="UP000054485"/>
    </source>
</evidence>
<protein>
    <submittedName>
        <fullName evidence="1">Uncharacterized protein</fullName>
    </submittedName>
</protein>
<dbReference type="AlphaFoldDB" id="A0A0D0AFE5"/>
<dbReference type="HOGENOM" id="CLU_2456274_0_0_1"/>
<keyword evidence="2" id="KW-1185">Reference proteome</keyword>
<name>A0A0D0AFE5_9AGAM</name>
<reference evidence="2" key="2">
    <citation type="submission" date="2015-01" db="EMBL/GenBank/DDBJ databases">
        <title>Evolutionary Origins and Diversification of the Mycorrhizal Mutualists.</title>
        <authorList>
            <consortium name="DOE Joint Genome Institute"/>
            <consortium name="Mycorrhizal Genomics Consortium"/>
            <person name="Kohler A."/>
            <person name="Kuo A."/>
            <person name="Nagy L.G."/>
            <person name="Floudas D."/>
            <person name="Copeland A."/>
            <person name="Barry K.W."/>
            <person name="Cichocki N."/>
            <person name="Veneault-Fourrey C."/>
            <person name="LaButti K."/>
            <person name="Lindquist E.A."/>
            <person name="Lipzen A."/>
            <person name="Lundell T."/>
            <person name="Morin E."/>
            <person name="Murat C."/>
            <person name="Riley R."/>
            <person name="Ohm R."/>
            <person name="Sun H."/>
            <person name="Tunlid A."/>
            <person name="Henrissat B."/>
            <person name="Grigoriev I.V."/>
            <person name="Hibbett D.S."/>
            <person name="Martin F."/>
        </authorList>
    </citation>
    <scope>NUCLEOTIDE SEQUENCE [LARGE SCALE GENOMIC DNA]</scope>
    <source>
        <strain evidence="2">UH-Slu-Lm8-n1</strain>
    </source>
</reference>
<dbReference type="OrthoDB" id="2688093at2759"/>
<accession>A0A0D0AFE5</accession>
<proteinExistence type="predicted"/>
<reference evidence="1 2" key="1">
    <citation type="submission" date="2014-04" db="EMBL/GenBank/DDBJ databases">
        <authorList>
            <consortium name="DOE Joint Genome Institute"/>
            <person name="Kuo A."/>
            <person name="Ruytinx J."/>
            <person name="Rineau F."/>
            <person name="Colpaert J."/>
            <person name="Kohler A."/>
            <person name="Nagy L.G."/>
            <person name="Floudas D."/>
            <person name="Copeland A."/>
            <person name="Barry K.W."/>
            <person name="Cichocki N."/>
            <person name="Veneault-Fourrey C."/>
            <person name="LaButti K."/>
            <person name="Lindquist E.A."/>
            <person name="Lipzen A."/>
            <person name="Lundell T."/>
            <person name="Morin E."/>
            <person name="Murat C."/>
            <person name="Sun H."/>
            <person name="Tunlid A."/>
            <person name="Henrissat B."/>
            <person name="Grigoriev I.V."/>
            <person name="Hibbett D.S."/>
            <person name="Martin F."/>
            <person name="Nordberg H.P."/>
            <person name="Cantor M.N."/>
            <person name="Hua S.X."/>
        </authorList>
    </citation>
    <scope>NUCLEOTIDE SEQUENCE [LARGE SCALE GENOMIC DNA]</scope>
    <source>
        <strain evidence="1 2">UH-Slu-Lm8-n1</strain>
    </source>
</reference>
<dbReference type="InParanoid" id="A0A0D0AFE5"/>
<dbReference type="Proteomes" id="UP000054485">
    <property type="component" value="Unassembled WGS sequence"/>
</dbReference>
<evidence type="ECO:0000313" key="1">
    <source>
        <dbReference type="EMBL" id="KIK48925.1"/>
    </source>
</evidence>
<dbReference type="EMBL" id="KN835135">
    <property type="protein sequence ID" value="KIK48925.1"/>
    <property type="molecule type" value="Genomic_DNA"/>
</dbReference>